<evidence type="ECO:0000259" key="1">
    <source>
        <dbReference type="PROSITE" id="PS51184"/>
    </source>
</evidence>
<sequence length="546" mass="62677">MKLKPYDVCDTLGRQRTSLGQEKLLLLPTHDLFIRQTYFHTYRKPGNKDHKKVQDRLQCILKLSAYIWILVATSLTFSHIEQINDFDECIKRIWHWKDIHPISEHLEESARGILKGLDKQKERIMQDVKEIGKKVSQRNVPRMNLFPMQPDTTDILSRTIIPTNTSTNEKVQEIWAFLHSIDAMCQADEVSITRVMSDEQLNRLLLQPFQKPILWRNFAERHPLHGIPSSISDFLRELGHLGIEKLEAHNYAEEDTNDELYLNEIVEHFEAPSETHPPLNFLDIRNLILSRVPVHVNKVDLLRLAQRRKAGSAGKGRPLKVLRDYADHEFFLLSSRHSISPLHVDTAGQLTYIVGISGCKTWYLPRSFTADKYEILATYGSSTAETYHGDWVKVDIMPGDLLIMPPGCPHAVFTPEHALTFGGNFYTLPHLGSSLRVLALQAQFNFVFSNESITEQDYRNFLDMLEAYKDEMNPQQMGSVASSGIAWGITDQHKTRKDVSKICARGQGFGKLQAKLRLLIWEIHTKGEAKLHQEDCFQTRPPGIVQ</sequence>
<dbReference type="SMART" id="SM00558">
    <property type="entry name" value="JmjC"/>
    <property type="match status" value="1"/>
</dbReference>
<dbReference type="InterPro" id="IPR003347">
    <property type="entry name" value="JmjC_dom"/>
</dbReference>
<dbReference type="PROSITE" id="PS51184">
    <property type="entry name" value="JMJC"/>
    <property type="match status" value="1"/>
</dbReference>
<dbReference type="SUPFAM" id="SSF51197">
    <property type="entry name" value="Clavaminate synthase-like"/>
    <property type="match status" value="1"/>
</dbReference>
<evidence type="ECO:0000313" key="2">
    <source>
        <dbReference type="EMBL" id="OOO03857.1"/>
    </source>
</evidence>
<gene>
    <name evidence="2" type="ORF">OAory_01022680</name>
</gene>
<evidence type="ECO:0000313" key="3">
    <source>
        <dbReference type="Proteomes" id="UP000190312"/>
    </source>
</evidence>
<comment type="caution">
    <text evidence="2">The sequence shown here is derived from an EMBL/GenBank/DDBJ whole genome shotgun (WGS) entry which is preliminary data.</text>
</comment>
<dbReference type="OrthoDB" id="4494329at2759"/>
<dbReference type="AlphaFoldDB" id="A0A1S9D447"/>
<dbReference type="Gene3D" id="2.60.120.650">
    <property type="entry name" value="Cupin"/>
    <property type="match status" value="1"/>
</dbReference>
<proteinExistence type="predicted"/>
<dbReference type="Pfam" id="PF08007">
    <property type="entry name" value="JmjC_2"/>
    <property type="match status" value="1"/>
</dbReference>
<protein>
    <submittedName>
        <fullName evidence="2">Transcription factor jumonji jmjC domain-containing protein</fullName>
    </submittedName>
</protein>
<feature type="domain" description="JmjC" evidence="1">
    <location>
        <begin position="260"/>
        <end position="442"/>
    </location>
</feature>
<dbReference type="EMBL" id="MKZY01000023">
    <property type="protein sequence ID" value="OOO03857.1"/>
    <property type="molecule type" value="Genomic_DNA"/>
</dbReference>
<dbReference type="Proteomes" id="UP000190312">
    <property type="component" value="Unassembled WGS sequence"/>
</dbReference>
<organism evidence="2 3">
    <name type="scientific">Aspergillus oryzae</name>
    <name type="common">Yellow koji mold</name>
    <dbReference type="NCBI Taxonomy" id="5062"/>
    <lineage>
        <taxon>Eukaryota</taxon>
        <taxon>Fungi</taxon>
        <taxon>Dikarya</taxon>
        <taxon>Ascomycota</taxon>
        <taxon>Pezizomycotina</taxon>
        <taxon>Eurotiomycetes</taxon>
        <taxon>Eurotiomycetidae</taxon>
        <taxon>Eurotiales</taxon>
        <taxon>Aspergillaceae</taxon>
        <taxon>Aspergillus</taxon>
        <taxon>Aspergillus subgen. Circumdati</taxon>
    </lineage>
</organism>
<dbReference type="VEuPathDB" id="FungiDB:AO090701001004"/>
<name>A0A1S9D447_ASPOZ</name>
<accession>A0A1S9D447</accession>
<reference evidence="2 3" key="1">
    <citation type="submission" date="2016-10" db="EMBL/GenBank/DDBJ databases">
        <title>Genome sequencing of Aspergillus oryzae BCC7051.</title>
        <authorList>
            <person name="Thammarongtham C."/>
            <person name="Vorapreeda T."/>
            <person name="Nookaew I."/>
            <person name="Srisuk T."/>
            <person name="Land M."/>
            <person name="Jeennor S."/>
            <person name="Laoteng K."/>
        </authorList>
    </citation>
    <scope>NUCLEOTIDE SEQUENCE [LARGE SCALE GENOMIC DNA]</scope>
    <source>
        <strain evidence="2 3">BCC7051</strain>
    </source>
</reference>